<sequence length="174" mass="18848">MEDQEGHLGVVDLCLQMSTGIGAGMSSIHHQGSPEVQHDVNSRGGEVSRSGDPDALAIMNAATEALEAKEKQKPSFELSGKLAEETNRVAGVNLLYSEPPEARKSEIRWRLYVFKGGEPLNVLVTVDHIIANVGQTTNVPKGCQQSGFELRYALNQRSEGAFVSDLFYSVSCIT</sequence>
<evidence type="ECO:0000256" key="1">
    <source>
        <dbReference type="SAM" id="MobiDB-lite"/>
    </source>
</evidence>
<proteinExistence type="predicted"/>
<accession>A0A3L6R8P4</accession>
<organism evidence="2 3">
    <name type="scientific">Panicum miliaceum</name>
    <name type="common">Proso millet</name>
    <name type="synonym">Broomcorn millet</name>
    <dbReference type="NCBI Taxonomy" id="4540"/>
    <lineage>
        <taxon>Eukaryota</taxon>
        <taxon>Viridiplantae</taxon>
        <taxon>Streptophyta</taxon>
        <taxon>Embryophyta</taxon>
        <taxon>Tracheophyta</taxon>
        <taxon>Spermatophyta</taxon>
        <taxon>Magnoliopsida</taxon>
        <taxon>Liliopsida</taxon>
        <taxon>Poales</taxon>
        <taxon>Poaceae</taxon>
        <taxon>PACMAD clade</taxon>
        <taxon>Panicoideae</taxon>
        <taxon>Panicodae</taxon>
        <taxon>Paniceae</taxon>
        <taxon>Panicinae</taxon>
        <taxon>Panicum</taxon>
        <taxon>Panicum sect. Panicum</taxon>
    </lineage>
</organism>
<dbReference type="OrthoDB" id="444265at2759"/>
<name>A0A3L6R8P4_PANMI</name>
<gene>
    <name evidence="2" type="ORF">C2845_PM06G24580</name>
</gene>
<evidence type="ECO:0000313" key="2">
    <source>
        <dbReference type="EMBL" id="RLM99206.1"/>
    </source>
</evidence>
<evidence type="ECO:0000313" key="3">
    <source>
        <dbReference type="Proteomes" id="UP000275267"/>
    </source>
</evidence>
<feature type="region of interest" description="Disordered" evidence="1">
    <location>
        <begin position="25"/>
        <end position="52"/>
    </location>
</feature>
<dbReference type="STRING" id="4540.A0A3L6R8P4"/>
<protein>
    <submittedName>
        <fullName evidence="2">Uncharacterized protein</fullName>
    </submittedName>
</protein>
<keyword evidence="3" id="KW-1185">Reference proteome</keyword>
<dbReference type="Proteomes" id="UP000275267">
    <property type="component" value="Unassembled WGS sequence"/>
</dbReference>
<reference evidence="3" key="1">
    <citation type="journal article" date="2019" name="Nat. Commun.">
        <title>The genome of broomcorn millet.</title>
        <authorList>
            <person name="Zou C."/>
            <person name="Miki D."/>
            <person name="Li D."/>
            <person name="Tang Q."/>
            <person name="Xiao L."/>
            <person name="Rajput S."/>
            <person name="Deng P."/>
            <person name="Jia W."/>
            <person name="Huang R."/>
            <person name="Zhang M."/>
            <person name="Sun Y."/>
            <person name="Hu J."/>
            <person name="Fu X."/>
            <person name="Schnable P.S."/>
            <person name="Li F."/>
            <person name="Zhang H."/>
            <person name="Feng B."/>
            <person name="Zhu X."/>
            <person name="Liu R."/>
            <person name="Schnable J.C."/>
            <person name="Zhu J.-K."/>
            <person name="Zhang H."/>
        </authorList>
    </citation>
    <scope>NUCLEOTIDE SEQUENCE [LARGE SCALE GENOMIC DNA]</scope>
</reference>
<dbReference type="AlphaFoldDB" id="A0A3L6R8P4"/>
<comment type="caution">
    <text evidence="2">The sequence shown here is derived from an EMBL/GenBank/DDBJ whole genome shotgun (WGS) entry which is preliminary data.</text>
</comment>
<dbReference type="EMBL" id="PQIB02000009">
    <property type="protein sequence ID" value="RLM99206.1"/>
    <property type="molecule type" value="Genomic_DNA"/>
</dbReference>